<evidence type="ECO:0000256" key="10">
    <source>
        <dbReference type="ARBA" id="ARBA00023236"/>
    </source>
</evidence>
<keyword evidence="2" id="KW-0235">DNA replication</keyword>
<dbReference type="EC" id="3.4.21.88" evidence="13"/>
<keyword evidence="3" id="KW-0227">DNA damage</keyword>
<dbReference type="PANTHER" id="PTHR33516">
    <property type="entry name" value="LEXA REPRESSOR"/>
    <property type="match status" value="1"/>
</dbReference>
<dbReference type="Pfam" id="PF01726">
    <property type="entry name" value="LexA_DNA_bind"/>
    <property type="match status" value="1"/>
</dbReference>
<accession>A0A518GGB0</accession>
<evidence type="ECO:0000256" key="3">
    <source>
        <dbReference type="ARBA" id="ARBA00022763"/>
    </source>
</evidence>
<name>A0A518GGB0_9BACT</name>
<evidence type="ECO:0000256" key="7">
    <source>
        <dbReference type="ARBA" id="ARBA00023125"/>
    </source>
</evidence>
<keyword evidence="9" id="KW-0234">DNA repair</keyword>
<dbReference type="KEGG" id="ahel:Q31a_59800"/>
<keyword evidence="10" id="KW-0742">SOS response</keyword>
<dbReference type="GO" id="GO:0045892">
    <property type="term" value="P:negative regulation of DNA-templated transcription"/>
    <property type="evidence" value="ECO:0007669"/>
    <property type="project" value="InterPro"/>
</dbReference>
<dbReference type="InterPro" id="IPR050077">
    <property type="entry name" value="LexA_repressor"/>
</dbReference>
<dbReference type="PANTHER" id="PTHR33516:SF2">
    <property type="entry name" value="LEXA REPRESSOR-RELATED"/>
    <property type="match status" value="1"/>
</dbReference>
<evidence type="ECO:0000256" key="8">
    <source>
        <dbReference type="ARBA" id="ARBA00023163"/>
    </source>
</evidence>
<keyword evidence="4 13" id="KW-0378">Hydrolase</keyword>
<dbReference type="GO" id="GO:0009432">
    <property type="term" value="P:SOS response"/>
    <property type="evidence" value="ECO:0007669"/>
    <property type="project" value="UniProtKB-KW"/>
</dbReference>
<keyword evidence="6" id="KW-0805">Transcription regulation</keyword>
<dbReference type="GO" id="GO:0004252">
    <property type="term" value="F:serine-type endopeptidase activity"/>
    <property type="evidence" value="ECO:0007669"/>
    <property type="project" value="UniProtKB-EC"/>
</dbReference>
<evidence type="ECO:0000259" key="11">
    <source>
        <dbReference type="Pfam" id="PF00717"/>
    </source>
</evidence>
<protein>
    <submittedName>
        <fullName evidence="13">LexA repressor</fullName>
        <ecNumber evidence="13">3.4.21.88</ecNumber>
    </submittedName>
</protein>
<evidence type="ECO:0000256" key="5">
    <source>
        <dbReference type="ARBA" id="ARBA00022813"/>
    </source>
</evidence>
<gene>
    <name evidence="13" type="primary">lexA</name>
    <name evidence="13" type="ORF">Q31a_59800</name>
</gene>
<evidence type="ECO:0000256" key="1">
    <source>
        <dbReference type="ARBA" id="ARBA00022491"/>
    </source>
</evidence>
<dbReference type="Pfam" id="PF00717">
    <property type="entry name" value="Peptidase_S24"/>
    <property type="match status" value="1"/>
</dbReference>
<evidence type="ECO:0000259" key="12">
    <source>
        <dbReference type="Pfam" id="PF01726"/>
    </source>
</evidence>
<dbReference type="InterPro" id="IPR036388">
    <property type="entry name" value="WH-like_DNA-bd_sf"/>
</dbReference>
<proteinExistence type="predicted"/>
<keyword evidence="1" id="KW-0678">Repressor</keyword>
<evidence type="ECO:0000256" key="4">
    <source>
        <dbReference type="ARBA" id="ARBA00022801"/>
    </source>
</evidence>
<dbReference type="NCBIfam" id="TIGR00498">
    <property type="entry name" value="lexA"/>
    <property type="match status" value="1"/>
</dbReference>
<keyword evidence="5" id="KW-0068">Autocatalytic cleavage</keyword>
<dbReference type="InterPro" id="IPR006199">
    <property type="entry name" value="LexA_DNA-bd_dom"/>
</dbReference>
<dbReference type="GO" id="GO:0003677">
    <property type="term" value="F:DNA binding"/>
    <property type="evidence" value="ECO:0007669"/>
    <property type="project" value="UniProtKB-KW"/>
</dbReference>
<dbReference type="Gene3D" id="1.10.10.10">
    <property type="entry name" value="Winged helix-like DNA-binding domain superfamily/Winged helix DNA-binding domain"/>
    <property type="match status" value="1"/>
</dbReference>
<keyword evidence="8" id="KW-0804">Transcription</keyword>
<dbReference type="GO" id="GO:0006508">
    <property type="term" value="P:proteolysis"/>
    <property type="evidence" value="ECO:0007669"/>
    <property type="project" value="InterPro"/>
</dbReference>
<dbReference type="GO" id="GO:0006260">
    <property type="term" value="P:DNA replication"/>
    <property type="evidence" value="ECO:0007669"/>
    <property type="project" value="UniProtKB-KW"/>
</dbReference>
<evidence type="ECO:0000256" key="9">
    <source>
        <dbReference type="ARBA" id="ARBA00023204"/>
    </source>
</evidence>
<dbReference type="EMBL" id="CP036298">
    <property type="protein sequence ID" value="QDV27588.1"/>
    <property type="molecule type" value="Genomic_DNA"/>
</dbReference>
<keyword evidence="7" id="KW-0238">DNA-binding</keyword>
<sequence>MNRPLTKQQQVVYDFIRERIIARGYGPTVREIGEHMNIKSPNGVMCHLKAIERKGMIVRTANKSRAIELTEPISRLFGASLTVSGNVHDSVYFPVPAEQGKTVDLSIMARDGRCLLKVLDDSLQEVHICSGDYLIMQLRETPASGQLVMVQISETENALRYWFPEHGRTRLQPVNRLQPALLVDQAEVLGVVVGVVRSVDNLLF</sequence>
<dbReference type="InterPro" id="IPR006200">
    <property type="entry name" value="LexA"/>
</dbReference>
<dbReference type="InterPro" id="IPR015927">
    <property type="entry name" value="Peptidase_S24_S26A/B/C"/>
</dbReference>
<organism evidence="13 14">
    <name type="scientific">Aureliella helgolandensis</name>
    <dbReference type="NCBI Taxonomy" id="2527968"/>
    <lineage>
        <taxon>Bacteria</taxon>
        <taxon>Pseudomonadati</taxon>
        <taxon>Planctomycetota</taxon>
        <taxon>Planctomycetia</taxon>
        <taxon>Pirellulales</taxon>
        <taxon>Pirellulaceae</taxon>
        <taxon>Aureliella</taxon>
    </lineage>
</organism>
<reference evidence="13 14" key="1">
    <citation type="submission" date="2019-02" db="EMBL/GenBank/DDBJ databases">
        <title>Deep-cultivation of Planctomycetes and their phenomic and genomic characterization uncovers novel biology.</title>
        <authorList>
            <person name="Wiegand S."/>
            <person name="Jogler M."/>
            <person name="Boedeker C."/>
            <person name="Pinto D."/>
            <person name="Vollmers J."/>
            <person name="Rivas-Marin E."/>
            <person name="Kohn T."/>
            <person name="Peeters S.H."/>
            <person name="Heuer A."/>
            <person name="Rast P."/>
            <person name="Oberbeckmann S."/>
            <person name="Bunk B."/>
            <person name="Jeske O."/>
            <person name="Meyerdierks A."/>
            <person name="Storesund J.E."/>
            <person name="Kallscheuer N."/>
            <person name="Luecker S."/>
            <person name="Lage O.M."/>
            <person name="Pohl T."/>
            <person name="Merkel B.J."/>
            <person name="Hornburger P."/>
            <person name="Mueller R.-W."/>
            <person name="Bruemmer F."/>
            <person name="Labrenz M."/>
            <person name="Spormann A.M."/>
            <person name="Op den Camp H."/>
            <person name="Overmann J."/>
            <person name="Amann R."/>
            <person name="Jetten M.S.M."/>
            <person name="Mascher T."/>
            <person name="Medema M.H."/>
            <person name="Devos D.P."/>
            <person name="Kaster A.-K."/>
            <person name="Ovreas L."/>
            <person name="Rohde M."/>
            <person name="Galperin M.Y."/>
            <person name="Jogler C."/>
        </authorList>
    </citation>
    <scope>NUCLEOTIDE SEQUENCE [LARGE SCALE GENOMIC DNA]</scope>
    <source>
        <strain evidence="13 14">Q31a</strain>
    </source>
</reference>
<dbReference type="OrthoDB" id="9802364at2"/>
<feature type="domain" description="LexA repressor DNA-binding" evidence="12">
    <location>
        <begin position="3"/>
        <end position="66"/>
    </location>
</feature>
<evidence type="ECO:0000313" key="13">
    <source>
        <dbReference type="EMBL" id="QDV27588.1"/>
    </source>
</evidence>
<dbReference type="GO" id="GO:0006281">
    <property type="term" value="P:DNA repair"/>
    <property type="evidence" value="ECO:0007669"/>
    <property type="project" value="UniProtKB-KW"/>
</dbReference>
<keyword evidence="14" id="KW-1185">Reference proteome</keyword>
<dbReference type="AlphaFoldDB" id="A0A518GGB0"/>
<dbReference type="InterPro" id="IPR036390">
    <property type="entry name" value="WH_DNA-bd_sf"/>
</dbReference>
<evidence type="ECO:0000256" key="6">
    <source>
        <dbReference type="ARBA" id="ARBA00023015"/>
    </source>
</evidence>
<evidence type="ECO:0000256" key="2">
    <source>
        <dbReference type="ARBA" id="ARBA00022705"/>
    </source>
</evidence>
<feature type="domain" description="Peptidase S24/S26A/S26B/S26C" evidence="11">
    <location>
        <begin position="108"/>
        <end position="193"/>
    </location>
</feature>
<dbReference type="SUPFAM" id="SSF46785">
    <property type="entry name" value="Winged helix' DNA-binding domain"/>
    <property type="match status" value="1"/>
</dbReference>
<dbReference type="InterPro" id="IPR036286">
    <property type="entry name" value="LexA/Signal_pep-like_sf"/>
</dbReference>
<dbReference type="RefSeq" id="WP_145085199.1">
    <property type="nucleotide sequence ID" value="NZ_CP036298.1"/>
</dbReference>
<dbReference type="Proteomes" id="UP000318017">
    <property type="component" value="Chromosome"/>
</dbReference>
<dbReference type="FunFam" id="1.10.10.10:FF:000009">
    <property type="entry name" value="LexA repressor"/>
    <property type="match status" value="1"/>
</dbReference>
<dbReference type="Gene3D" id="2.10.109.10">
    <property type="entry name" value="Umud Fragment, subunit A"/>
    <property type="match status" value="1"/>
</dbReference>
<dbReference type="SUPFAM" id="SSF51306">
    <property type="entry name" value="LexA/Signal peptidase"/>
    <property type="match status" value="1"/>
</dbReference>
<evidence type="ECO:0000313" key="14">
    <source>
        <dbReference type="Proteomes" id="UP000318017"/>
    </source>
</evidence>